<dbReference type="InterPro" id="IPR021409">
    <property type="entry name" value="DUF3047"/>
</dbReference>
<dbReference type="Proteomes" id="UP000194012">
    <property type="component" value="Unassembled WGS sequence"/>
</dbReference>
<dbReference type="Pfam" id="PF11249">
    <property type="entry name" value="DUF3047"/>
    <property type="match status" value="1"/>
</dbReference>
<dbReference type="AlphaFoldDB" id="A0A1X6Y546"/>
<dbReference type="RefSeq" id="WP_085825199.1">
    <property type="nucleotide sequence ID" value="NZ_FWFJ01000001.1"/>
</dbReference>
<dbReference type="OrthoDB" id="7830613at2"/>
<accession>A0A1X6Y546</accession>
<protein>
    <recommendedName>
        <fullName evidence="3">DUF3047 domain-containing protein</fullName>
    </recommendedName>
</protein>
<keyword evidence="2" id="KW-1185">Reference proteome</keyword>
<sequence>MKKTVLALGVILFGGATYWTTPPDAFDTAAPLLANGKTVHLLEGLNTDTLPEGWVHRTFFRIPATEYEMTKEDATPVLRCSTDKAASILARDTSIALADLPMLSWRWKVTQPIESDVDEATEHGDDHPLRLYLRFANEAGETRGGEIIWSNRKYKPGDYKVIGSFYQYVANGLNVNLNAWHAQSLDLRRLYRDIGGTGTPTLTVMGVFCDSDNTGGKSDGMFSDITLSADTGQN</sequence>
<gene>
    <name evidence="1" type="ORF">ROG8370_00179</name>
</gene>
<name>A0A1X6Y546_9RHOB</name>
<dbReference type="EMBL" id="FWFJ01000001">
    <property type="protein sequence ID" value="SLN10652.1"/>
    <property type="molecule type" value="Genomic_DNA"/>
</dbReference>
<evidence type="ECO:0000313" key="1">
    <source>
        <dbReference type="EMBL" id="SLN10652.1"/>
    </source>
</evidence>
<evidence type="ECO:0000313" key="2">
    <source>
        <dbReference type="Proteomes" id="UP000194012"/>
    </source>
</evidence>
<reference evidence="2" key="1">
    <citation type="submission" date="2017-03" db="EMBL/GenBank/DDBJ databases">
        <authorList>
            <person name="Rodrigo-Torres L."/>
            <person name="Arahal R.D."/>
            <person name="Lucena T."/>
        </authorList>
    </citation>
    <scope>NUCLEOTIDE SEQUENCE [LARGE SCALE GENOMIC DNA]</scope>
    <source>
        <strain evidence="2">CECT 8370</strain>
    </source>
</reference>
<evidence type="ECO:0008006" key="3">
    <source>
        <dbReference type="Google" id="ProtNLM"/>
    </source>
</evidence>
<organism evidence="1 2">
    <name type="scientific">Roseovarius gaetbuli</name>
    <dbReference type="NCBI Taxonomy" id="1356575"/>
    <lineage>
        <taxon>Bacteria</taxon>
        <taxon>Pseudomonadati</taxon>
        <taxon>Pseudomonadota</taxon>
        <taxon>Alphaproteobacteria</taxon>
        <taxon>Rhodobacterales</taxon>
        <taxon>Roseobacteraceae</taxon>
        <taxon>Roseovarius</taxon>
    </lineage>
</organism>
<proteinExistence type="predicted"/>